<keyword evidence="10" id="KW-1015">Disulfide bond</keyword>
<dbReference type="GO" id="GO:0006784">
    <property type="term" value="P:heme A biosynthetic process"/>
    <property type="evidence" value="ECO:0007669"/>
    <property type="project" value="InterPro"/>
</dbReference>
<evidence type="ECO:0000256" key="11">
    <source>
        <dbReference type="ARBA" id="ARBA00023444"/>
    </source>
</evidence>
<dbReference type="PANTHER" id="PTHR35457">
    <property type="entry name" value="HEME A SYNTHASE"/>
    <property type="match status" value="1"/>
</dbReference>
<feature type="transmembrane region" description="Helical" evidence="12">
    <location>
        <begin position="335"/>
        <end position="353"/>
    </location>
</feature>
<keyword evidence="3 12" id="KW-0812">Transmembrane</keyword>
<proteinExistence type="inferred from homology"/>
<evidence type="ECO:0000256" key="2">
    <source>
        <dbReference type="ARBA" id="ARBA00022475"/>
    </source>
</evidence>
<evidence type="ECO:0000313" key="13">
    <source>
        <dbReference type="EMBL" id="PWR07806.1"/>
    </source>
</evidence>
<keyword evidence="2 12" id="KW-1003">Cell membrane</keyword>
<evidence type="ECO:0000256" key="6">
    <source>
        <dbReference type="ARBA" id="ARBA00023002"/>
    </source>
</evidence>
<keyword evidence="6" id="KW-0560">Oxidoreductase</keyword>
<feature type="transmembrane region" description="Helical" evidence="12">
    <location>
        <begin position="128"/>
        <end position="148"/>
    </location>
</feature>
<evidence type="ECO:0000256" key="7">
    <source>
        <dbReference type="ARBA" id="ARBA00023004"/>
    </source>
</evidence>
<feature type="transmembrane region" description="Helical" evidence="12">
    <location>
        <begin position="169"/>
        <end position="188"/>
    </location>
</feature>
<feature type="transmembrane region" description="Helical" evidence="12">
    <location>
        <begin position="374"/>
        <end position="405"/>
    </location>
</feature>
<dbReference type="GO" id="GO:0005886">
    <property type="term" value="C:plasma membrane"/>
    <property type="evidence" value="ECO:0007669"/>
    <property type="project" value="UniProtKB-SubCell"/>
</dbReference>
<evidence type="ECO:0000256" key="5">
    <source>
        <dbReference type="ARBA" id="ARBA00022989"/>
    </source>
</evidence>
<evidence type="ECO:0000256" key="10">
    <source>
        <dbReference type="ARBA" id="ARBA00023157"/>
    </source>
</evidence>
<keyword evidence="7" id="KW-0408">Iron</keyword>
<comment type="similarity">
    <text evidence="12">Belongs to the 4-toluene sulfonate uptake permease (TSUP) (TC 2.A.102) family.</text>
</comment>
<feature type="transmembrane region" description="Helical" evidence="12">
    <location>
        <begin position="208"/>
        <end position="231"/>
    </location>
</feature>
<evidence type="ECO:0000256" key="9">
    <source>
        <dbReference type="ARBA" id="ARBA00023136"/>
    </source>
</evidence>
<dbReference type="InterPro" id="IPR003780">
    <property type="entry name" value="COX15/CtaA_fam"/>
</dbReference>
<dbReference type="InterPro" id="IPR002781">
    <property type="entry name" value="TM_pro_TauE-like"/>
</dbReference>
<feature type="transmembrane region" description="Helical" evidence="12">
    <location>
        <begin position="12"/>
        <end position="35"/>
    </location>
</feature>
<dbReference type="GO" id="GO:0046872">
    <property type="term" value="F:metal ion binding"/>
    <property type="evidence" value="ECO:0007669"/>
    <property type="project" value="UniProtKB-KW"/>
</dbReference>
<keyword evidence="5 12" id="KW-1133">Transmembrane helix</keyword>
<feature type="transmembrane region" description="Helical" evidence="12">
    <location>
        <begin position="425"/>
        <end position="455"/>
    </location>
</feature>
<dbReference type="Pfam" id="PF02628">
    <property type="entry name" value="COX15-CtaA"/>
    <property type="match status" value="1"/>
</dbReference>
<comment type="subcellular location">
    <subcellularLocation>
        <location evidence="12">Cell membrane</location>
        <topology evidence="12">Multi-pass membrane protein</topology>
    </subcellularLocation>
    <subcellularLocation>
        <location evidence="1">Membrane</location>
        <topology evidence="1">Multi-pass membrane protein</topology>
    </subcellularLocation>
</comment>
<feature type="transmembrane region" description="Helical" evidence="12">
    <location>
        <begin position="467"/>
        <end position="485"/>
    </location>
</feature>
<evidence type="ECO:0000256" key="1">
    <source>
        <dbReference type="ARBA" id="ARBA00004141"/>
    </source>
</evidence>
<comment type="pathway">
    <text evidence="11">Porphyrin-containing compound metabolism.</text>
</comment>
<dbReference type="Pfam" id="PF01925">
    <property type="entry name" value="TauE"/>
    <property type="match status" value="1"/>
</dbReference>
<evidence type="ECO:0000313" key="14">
    <source>
        <dbReference type="Proteomes" id="UP000246050"/>
    </source>
</evidence>
<evidence type="ECO:0000256" key="3">
    <source>
        <dbReference type="ARBA" id="ARBA00022692"/>
    </source>
</evidence>
<keyword evidence="8" id="KW-0350">Heme biosynthesis</keyword>
<feature type="transmembrane region" description="Helical" evidence="12">
    <location>
        <begin position="73"/>
        <end position="91"/>
    </location>
</feature>
<evidence type="ECO:0000256" key="8">
    <source>
        <dbReference type="ARBA" id="ARBA00023133"/>
    </source>
</evidence>
<dbReference type="AlphaFoldDB" id="A0A317D1U3"/>
<comment type="caution">
    <text evidence="13">The sequence shown here is derived from an EMBL/GenBank/DDBJ whole genome shotgun (WGS) entry which is preliminary data.</text>
</comment>
<feature type="transmembrane region" description="Helical" evidence="12">
    <location>
        <begin position="282"/>
        <end position="300"/>
    </location>
</feature>
<evidence type="ECO:0000256" key="12">
    <source>
        <dbReference type="RuleBase" id="RU363041"/>
    </source>
</evidence>
<feature type="transmembrane region" description="Helical" evidence="12">
    <location>
        <begin position="307"/>
        <end position="329"/>
    </location>
</feature>
<dbReference type="OrthoDB" id="5241540at2"/>
<accession>A0A317D1U3</accession>
<feature type="transmembrane region" description="Helical" evidence="12">
    <location>
        <begin position="98"/>
        <end position="122"/>
    </location>
</feature>
<dbReference type="Proteomes" id="UP000246050">
    <property type="component" value="Unassembled WGS sequence"/>
</dbReference>
<organism evidence="13 14">
    <name type="scientific">Micromonospora sicca</name>
    <dbReference type="NCBI Taxonomy" id="2202420"/>
    <lineage>
        <taxon>Bacteria</taxon>
        <taxon>Bacillati</taxon>
        <taxon>Actinomycetota</taxon>
        <taxon>Actinomycetes</taxon>
        <taxon>Micromonosporales</taxon>
        <taxon>Micromonosporaceae</taxon>
        <taxon>Micromonospora</taxon>
    </lineage>
</organism>
<gene>
    <name evidence="13" type="ORF">DKT69_33960</name>
</gene>
<dbReference type="InterPro" id="IPR050450">
    <property type="entry name" value="COX15/CtaA_HemeA_synthase"/>
</dbReference>
<dbReference type="GO" id="GO:0016491">
    <property type="term" value="F:oxidoreductase activity"/>
    <property type="evidence" value="ECO:0007669"/>
    <property type="project" value="UniProtKB-KW"/>
</dbReference>
<keyword evidence="9 12" id="KW-0472">Membrane</keyword>
<dbReference type="EMBL" id="QGKS01000455">
    <property type="protein sequence ID" value="PWR07806.1"/>
    <property type="molecule type" value="Genomic_DNA"/>
</dbReference>
<reference evidence="13 14" key="1">
    <citation type="submission" date="2018-05" db="EMBL/GenBank/DDBJ databases">
        <title>Micromonosporas from Atacama Desert.</title>
        <authorList>
            <person name="Carro L."/>
            <person name="Golinska P."/>
            <person name="Klenk H.-P."/>
            <person name="Goodfellow M."/>
        </authorList>
    </citation>
    <scope>NUCLEOTIDE SEQUENCE [LARGE SCALE GENOMIC DNA]</scope>
    <source>
        <strain evidence="13 14">4G51</strain>
    </source>
</reference>
<dbReference type="PANTHER" id="PTHR35457:SF1">
    <property type="entry name" value="HEME A SYNTHASE"/>
    <property type="match status" value="1"/>
</dbReference>
<name>A0A317D1U3_9ACTN</name>
<evidence type="ECO:0000256" key="4">
    <source>
        <dbReference type="ARBA" id="ARBA00022723"/>
    </source>
</evidence>
<protein>
    <recommendedName>
        <fullName evidence="12">Probable membrane transporter protein</fullName>
    </recommendedName>
</protein>
<comment type="caution">
    <text evidence="12">Lacks conserved residue(s) required for the propagation of feature annotation.</text>
</comment>
<keyword evidence="4" id="KW-0479">Metal-binding</keyword>
<feature type="transmembrane region" description="Helical" evidence="12">
    <location>
        <begin position="243"/>
        <end position="262"/>
    </location>
</feature>
<sequence length="491" mass="49846">MKPSVRFPVSASLLRRLAFASIIANVAIVVTGGAVRLTASGLGCPTWPRCTDGSYVTTPEMGAHGVIEFGNRLLTFAVGIIALAVLLAVLARRPRPRGLLPLAVAVFLGIPAQAVIGGITVLTNLNPWVVGLHFLASMLVIAAAYALWRRTVEPDGPATPTVPAALRTLALVTTLVGAAVLVVGTWVTGSGPHAGDQGAARNGLDPEAISQVHADGVFLLIGLSVALVFAFRAIGAARATRAAVVLVAVELGQGLIGFVQYFTHLPALLVAAPGVPVATALGTNKLAAIFGTSTAAVTYARRTKLDWAVAGPSAGLAVLTAGLGAALAGAVPAGAYRPVVLLVLVSVAVFVLARPRLGVVAQPARRTPRRVVAAVAVAGLGIALYDGLIGPGTGTFLVLAFTALVGADFVHGSAMAKVVNAGTNLGALVVFAWTGHVWWLLGAAMAVCNVAGAALGARMALRRGAGFVRVVLLVVVLALVGKLGYDQWLAS</sequence>